<sequence length="150" mass="17386">MKFIERLFGKKQEKKESHYVVFELVELSSTVKAEIKKQEEILRPVIKDKFEGIRLSLEELDELKKDLLKADPIEGAGKREEKLGDSNRDNIVYNLKIIHNKVKIPGNSSPVVAAEFYMDAKSTLKIGLDNTRRSLMYIKVLYPQEHQKIN</sequence>
<evidence type="ECO:0000313" key="2">
    <source>
        <dbReference type="Proteomes" id="UP000001979"/>
    </source>
</evidence>
<organism evidence="1 2">
    <name type="scientific">Methanococcoides burtonii (strain DSM 6242 / NBRC 107633 / OCM 468 / ACE-M)</name>
    <dbReference type="NCBI Taxonomy" id="259564"/>
    <lineage>
        <taxon>Archaea</taxon>
        <taxon>Methanobacteriati</taxon>
        <taxon>Methanobacteriota</taxon>
        <taxon>Stenosarchaea group</taxon>
        <taxon>Methanomicrobia</taxon>
        <taxon>Methanosarcinales</taxon>
        <taxon>Methanosarcinaceae</taxon>
        <taxon>Methanococcoides</taxon>
    </lineage>
</organism>
<keyword evidence="2" id="KW-1185">Reference proteome</keyword>
<dbReference type="KEGG" id="mbu:Mbur_0156"/>
<dbReference type="OrthoDB" id="147896at2157"/>
<protein>
    <submittedName>
        <fullName evidence="1">Uncharacterized protein</fullName>
    </submittedName>
</protein>
<proteinExistence type="predicted"/>
<reference evidence="2" key="1">
    <citation type="journal article" date="2009" name="ISME J.">
        <title>The genome sequence of the psychrophilic archaeon, Methanococcoides burtonii: the role of genome evolution in cold adaptation.</title>
        <authorList>
            <person name="Allen M.A."/>
            <person name="Lauro F.M."/>
            <person name="Williams T.J."/>
            <person name="Burg D."/>
            <person name="Siddiqui K.S."/>
            <person name="De Francisci D."/>
            <person name="Chong K.W."/>
            <person name="Pilak O."/>
            <person name="Chew H.H."/>
            <person name="De Maere M.Z."/>
            <person name="Ting L."/>
            <person name="Katrib M."/>
            <person name="Ng C."/>
            <person name="Sowers K.R."/>
            <person name="Galperin M.Y."/>
            <person name="Anderson I.J."/>
            <person name="Ivanova N."/>
            <person name="Dalin E."/>
            <person name="Martinez M."/>
            <person name="Lapidus A."/>
            <person name="Hauser L."/>
            <person name="Land M."/>
            <person name="Thomas T."/>
            <person name="Cavicchioli R."/>
        </authorList>
    </citation>
    <scope>NUCLEOTIDE SEQUENCE [LARGE SCALE GENOMIC DNA]</scope>
    <source>
        <strain evidence="2">DSM 6242 / NBRC 107633 / OCM 468 / ACE-M</strain>
    </source>
</reference>
<dbReference type="Proteomes" id="UP000001979">
    <property type="component" value="Chromosome"/>
</dbReference>
<dbReference type="HOGENOM" id="CLU_1736405_0_0_2"/>
<dbReference type="GeneID" id="3998422"/>
<accession>Q12ZF8</accession>
<evidence type="ECO:0000313" key="1">
    <source>
        <dbReference type="EMBL" id="ABE51168.1"/>
    </source>
</evidence>
<gene>
    <name evidence="1" type="ordered locus">Mbur_0156</name>
</gene>
<dbReference type="RefSeq" id="WP_011498332.1">
    <property type="nucleotide sequence ID" value="NC_007955.1"/>
</dbReference>
<dbReference type="EMBL" id="CP000300">
    <property type="protein sequence ID" value="ABE51168.1"/>
    <property type="molecule type" value="Genomic_DNA"/>
</dbReference>
<dbReference type="AlphaFoldDB" id="Q12ZF8"/>
<name>Q12ZF8_METBU</name>